<name>A0A0C9V410_SPHS4</name>
<organism evidence="2 3">
    <name type="scientific">Sphaerobolus stellatus (strain SS14)</name>
    <dbReference type="NCBI Taxonomy" id="990650"/>
    <lineage>
        <taxon>Eukaryota</taxon>
        <taxon>Fungi</taxon>
        <taxon>Dikarya</taxon>
        <taxon>Basidiomycota</taxon>
        <taxon>Agaricomycotina</taxon>
        <taxon>Agaricomycetes</taxon>
        <taxon>Phallomycetidae</taxon>
        <taxon>Geastrales</taxon>
        <taxon>Sphaerobolaceae</taxon>
        <taxon>Sphaerobolus</taxon>
    </lineage>
</organism>
<protein>
    <submittedName>
        <fullName evidence="2">Uncharacterized protein</fullName>
    </submittedName>
</protein>
<dbReference type="Proteomes" id="UP000054279">
    <property type="component" value="Unassembled WGS sequence"/>
</dbReference>
<accession>A0A0C9V410</accession>
<keyword evidence="3" id="KW-1185">Reference proteome</keyword>
<sequence length="158" mass="18319">MAQDEDIDNDAAINRLETSYFPHTDLNPTIENYKRRRSQDKGLPSRLAQLEREGQTLKTEEKILNEDRQKIDDKVKDEAGDLSFRVFPIQRLPREILGYIFSFATGGKFWDPYQIRARYARAVYPNTIHVTVQLQPYQSYIYVSTPLRNSAFGGISIS</sequence>
<gene>
    <name evidence="2" type="ORF">M422DRAFT_783508</name>
</gene>
<proteinExistence type="predicted"/>
<evidence type="ECO:0000256" key="1">
    <source>
        <dbReference type="SAM" id="MobiDB-lite"/>
    </source>
</evidence>
<evidence type="ECO:0000313" key="3">
    <source>
        <dbReference type="Proteomes" id="UP000054279"/>
    </source>
</evidence>
<dbReference type="HOGENOM" id="CLU_1670493_0_0_1"/>
<evidence type="ECO:0000313" key="2">
    <source>
        <dbReference type="EMBL" id="KIJ32240.1"/>
    </source>
</evidence>
<dbReference type="EMBL" id="KN837229">
    <property type="protein sequence ID" value="KIJ32240.1"/>
    <property type="molecule type" value="Genomic_DNA"/>
</dbReference>
<dbReference type="AlphaFoldDB" id="A0A0C9V410"/>
<reference evidence="2 3" key="1">
    <citation type="submission" date="2014-06" db="EMBL/GenBank/DDBJ databases">
        <title>Evolutionary Origins and Diversification of the Mycorrhizal Mutualists.</title>
        <authorList>
            <consortium name="DOE Joint Genome Institute"/>
            <consortium name="Mycorrhizal Genomics Consortium"/>
            <person name="Kohler A."/>
            <person name="Kuo A."/>
            <person name="Nagy L.G."/>
            <person name="Floudas D."/>
            <person name="Copeland A."/>
            <person name="Barry K.W."/>
            <person name="Cichocki N."/>
            <person name="Veneault-Fourrey C."/>
            <person name="LaButti K."/>
            <person name="Lindquist E.A."/>
            <person name="Lipzen A."/>
            <person name="Lundell T."/>
            <person name="Morin E."/>
            <person name="Murat C."/>
            <person name="Riley R."/>
            <person name="Ohm R."/>
            <person name="Sun H."/>
            <person name="Tunlid A."/>
            <person name="Henrissat B."/>
            <person name="Grigoriev I.V."/>
            <person name="Hibbett D.S."/>
            <person name="Martin F."/>
        </authorList>
    </citation>
    <scope>NUCLEOTIDE SEQUENCE [LARGE SCALE GENOMIC DNA]</scope>
    <source>
        <strain evidence="2 3">SS14</strain>
    </source>
</reference>
<feature type="region of interest" description="Disordered" evidence="1">
    <location>
        <begin position="27"/>
        <end position="51"/>
    </location>
</feature>